<feature type="domain" description="Reverse transcriptase Ty1/copia-type" evidence="1">
    <location>
        <begin position="197"/>
        <end position="300"/>
    </location>
</feature>
<reference evidence="2" key="1">
    <citation type="submission" date="2023-03" db="EMBL/GenBank/DDBJ databases">
        <title>Chromosome-scale reference genome and RAD-based genetic map of yellow starthistle (Centaurea solstitialis) reveal putative structural variation and QTLs associated with invader traits.</title>
        <authorList>
            <person name="Reatini B."/>
            <person name="Cang F.A."/>
            <person name="Jiang Q."/>
            <person name="Mckibben M.T.W."/>
            <person name="Barker M.S."/>
            <person name="Rieseberg L.H."/>
            <person name="Dlugosch K.M."/>
        </authorList>
    </citation>
    <scope>NUCLEOTIDE SEQUENCE</scope>
    <source>
        <strain evidence="2">CAN-66</strain>
        <tissue evidence="2">Leaf</tissue>
    </source>
</reference>
<comment type="caution">
    <text evidence="2">The sequence shown here is derived from an EMBL/GenBank/DDBJ whole genome shotgun (WGS) entry which is preliminary data.</text>
</comment>
<dbReference type="AlphaFoldDB" id="A0AA38S6E5"/>
<evidence type="ECO:0000313" key="2">
    <source>
        <dbReference type="EMBL" id="KAJ9536638.1"/>
    </source>
</evidence>
<keyword evidence="3" id="KW-1185">Reference proteome</keyword>
<evidence type="ECO:0000259" key="1">
    <source>
        <dbReference type="Pfam" id="PF07727"/>
    </source>
</evidence>
<dbReference type="EMBL" id="JARYMX010000013">
    <property type="protein sequence ID" value="KAJ9536638.1"/>
    <property type="molecule type" value="Genomic_DNA"/>
</dbReference>
<protein>
    <recommendedName>
        <fullName evidence="1">Reverse transcriptase Ty1/copia-type domain-containing protein</fullName>
    </recommendedName>
</protein>
<gene>
    <name evidence="2" type="ORF">OSB04_un000187</name>
</gene>
<dbReference type="Proteomes" id="UP001172457">
    <property type="component" value="Unassembled WGS sequence"/>
</dbReference>
<dbReference type="InterPro" id="IPR013103">
    <property type="entry name" value="RVT_2"/>
</dbReference>
<sequence>MSYDGEQIAITEFRLQITSMLFLSSAISSTSLMEEVFTSVDKISRLQNRLLQQEYDFAVQLPHSVPEFVEQKKSSIFFCIIGQDLFPSSHMFGAPGIKLQQEPLSFDFYQHNNHFENLLAVQAILVQLFLSSVFPTQLLQLLPQTASKRKSQVYVIAKVNVSNTIQRHWGIYTPTLGNRELHFKSLNFLYKLYINNRQQEGIDYDQTFAPVARLEAIRMFLAYAAYKDFTVFQMDVKTAFLYGHLKEEVYVSQPEGFVDPDHPDYVYVLDKALYGLKQAPRAWYEELSTYLLSKGVKKGSVDSTDGGPSNQMKDPLVIREGPITRSRAKLVNGALMSIVAEIQVKESNSIEDAHGITLIGVLD</sequence>
<dbReference type="Pfam" id="PF07727">
    <property type="entry name" value="RVT_2"/>
    <property type="match status" value="1"/>
</dbReference>
<evidence type="ECO:0000313" key="3">
    <source>
        <dbReference type="Proteomes" id="UP001172457"/>
    </source>
</evidence>
<organism evidence="2 3">
    <name type="scientific">Centaurea solstitialis</name>
    <name type="common">yellow star-thistle</name>
    <dbReference type="NCBI Taxonomy" id="347529"/>
    <lineage>
        <taxon>Eukaryota</taxon>
        <taxon>Viridiplantae</taxon>
        <taxon>Streptophyta</taxon>
        <taxon>Embryophyta</taxon>
        <taxon>Tracheophyta</taxon>
        <taxon>Spermatophyta</taxon>
        <taxon>Magnoliopsida</taxon>
        <taxon>eudicotyledons</taxon>
        <taxon>Gunneridae</taxon>
        <taxon>Pentapetalae</taxon>
        <taxon>asterids</taxon>
        <taxon>campanulids</taxon>
        <taxon>Asterales</taxon>
        <taxon>Asteraceae</taxon>
        <taxon>Carduoideae</taxon>
        <taxon>Cardueae</taxon>
        <taxon>Centaureinae</taxon>
        <taxon>Centaurea</taxon>
    </lineage>
</organism>
<proteinExistence type="predicted"/>
<accession>A0AA38S6E5</accession>
<name>A0AA38S6E5_9ASTR</name>